<name>A0ABP8KIP6_9BACT</name>
<evidence type="ECO:0000256" key="7">
    <source>
        <dbReference type="SAM" id="MobiDB-lite"/>
    </source>
</evidence>
<evidence type="ECO:0000313" key="10">
    <source>
        <dbReference type="Proteomes" id="UP001500936"/>
    </source>
</evidence>
<protein>
    <recommendedName>
        <fullName evidence="5 6">Cell division protein FtsA</fullName>
    </recommendedName>
</protein>
<dbReference type="Pfam" id="PF02491">
    <property type="entry name" value="SHS2_FTSA"/>
    <property type="match status" value="1"/>
</dbReference>
<comment type="similarity">
    <text evidence="5 6">Belongs to the FtsA/MreB family.</text>
</comment>
<gene>
    <name evidence="5 9" type="primary">ftsA</name>
    <name evidence="9" type="ORF">GCM10023187_29370</name>
</gene>
<dbReference type="EMBL" id="BAABHB010000005">
    <property type="protein sequence ID" value="GAA4408038.1"/>
    <property type="molecule type" value="Genomic_DNA"/>
</dbReference>
<proteinExistence type="inferred from homology"/>
<feature type="domain" description="SHS2" evidence="8">
    <location>
        <begin position="7"/>
        <end position="201"/>
    </location>
</feature>
<evidence type="ECO:0000256" key="2">
    <source>
        <dbReference type="ARBA" id="ARBA00022618"/>
    </source>
</evidence>
<dbReference type="NCBIfam" id="TIGR01174">
    <property type="entry name" value="ftsA"/>
    <property type="match status" value="1"/>
</dbReference>
<dbReference type="SMART" id="SM00842">
    <property type="entry name" value="FtsA"/>
    <property type="match status" value="1"/>
</dbReference>
<dbReference type="PANTHER" id="PTHR32432">
    <property type="entry name" value="CELL DIVISION PROTEIN FTSA-RELATED"/>
    <property type="match status" value="1"/>
</dbReference>
<dbReference type="Pfam" id="PF14450">
    <property type="entry name" value="FtsA"/>
    <property type="match status" value="1"/>
</dbReference>
<keyword evidence="10" id="KW-1185">Reference proteome</keyword>
<keyword evidence="4 5" id="KW-0131">Cell cycle</keyword>
<evidence type="ECO:0000256" key="1">
    <source>
        <dbReference type="ARBA" id="ARBA00022475"/>
    </source>
</evidence>
<evidence type="ECO:0000259" key="8">
    <source>
        <dbReference type="SMART" id="SM00842"/>
    </source>
</evidence>
<keyword evidence="3 5" id="KW-0472">Membrane</keyword>
<evidence type="ECO:0000313" key="9">
    <source>
        <dbReference type="EMBL" id="GAA4408038.1"/>
    </source>
</evidence>
<keyword evidence="2 5" id="KW-0132">Cell division</keyword>
<dbReference type="RefSeq" id="WP_345268391.1">
    <property type="nucleotide sequence ID" value="NZ_BAABHB010000005.1"/>
</dbReference>
<evidence type="ECO:0000256" key="4">
    <source>
        <dbReference type="ARBA" id="ARBA00023306"/>
    </source>
</evidence>
<feature type="compositionally biased region" description="Basic and acidic residues" evidence="7">
    <location>
        <begin position="419"/>
        <end position="440"/>
    </location>
</feature>
<dbReference type="CDD" id="cd24048">
    <property type="entry name" value="ASKHA_NBD_FtsA"/>
    <property type="match status" value="1"/>
</dbReference>
<dbReference type="Gene3D" id="3.30.420.40">
    <property type="match status" value="2"/>
</dbReference>
<dbReference type="InterPro" id="IPR003494">
    <property type="entry name" value="SHS2_FtsA"/>
</dbReference>
<sequence>MTDEKIVVGLDIGSTKVCAVAGRLVRNKDHATLEVLGVGRAASDGVTKGSVVNITKTAKAIEQAISEAANQSDLDIQVVNVNFSGQHVAARRQSGSITRSSPGDEVTISDINHLLGDMYRTVIPPGMEIVHVLPMDFTVDSELGVEDPVGRNGVKLGAEFQIITAQTNAATNTRKCVERADNGRIKREQMLLSPLASSLAVLTAEEREAGVALVDIGGGTTDVAIYHRNVLRHMAVFPWAGNTLTADIQEGCKVLPPQAELLKTKFGCADPADVKLNEVVSVPGLAGRQPKDVLLKNVAIIMEERLKEIAAMVQAEITRSGYEHKLLGGIVLTGGTASVPGIERIFQRVTGMDVRIGYPDQLERNPRADLVGDPAYATALGLVWAGFKSLDERISFVSDPARHIEPRPAMPATPNPLYGREKEPNGRKEEKAKETETKEKTGWGVWKAIKSFLNDDIGNTERY</sequence>
<keyword evidence="1 5" id="KW-1003">Cell membrane</keyword>
<dbReference type="InterPro" id="IPR050696">
    <property type="entry name" value="FtsA/MreB"/>
</dbReference>
<evidence type="ECO:0000256" key="6">
    <source>
        <dbReference type="PIRNR" id="PIRNR003101"/>
    </source>
</evidence>
<dbReference type="GO" id="GO:0051301">
    <property type="term" value="P:cell division"/>
    <property type="evidence" value="ECO:0007669"/>
    <property type="project" value="UniProtKB-KW"/>
</dbReference>
<comment type="caution">
    <text evidence="9">The sequence shown here is derived from an EMBL/GenBank/DDBJ whole genome shotgun (WGS) entry which is preliminary data.</text>
</comment>
<comment type="subunit">
    <text evidence="5">Self-interacts. Interacts with FtsZ.</text>
</comment>
<dbReference type="Proteomes" id="UP001500936">
    <property type="component" value="Unassembled WGS sequence"/>
</dbReference>
<comment type="subcellular location">
    <subcellularLocation>
        <location evidence="5">Cell membrane</location>
        <topology evidence="5">Peripheral membrane protein</topology>
        <orientation evidence="5">Cytoplasmic side</orientation>
    </subcellularLocation>
    <text evidence="5">Localizes to the Z ring in an FtsZ-dependent manner. Targeted to the membrane through a conserved C-terminal amphipathic helix.</text>
</comment>
<dbReference type="InterPro" id="IPR020823">
    <property type="entry name" value="Cell_div_FtsA"/>
</dbReference>
<dbReference type="PANTHER" id="PTHR32432:SF4">
    <property type="entry name" value="CELL DIVISION PROTEIN FTSA"/>
    <property type="match status" value="1"/>
</dbReference>
<evidence type="ECO:0000256" key="5">
    <source>
        <dbReference type="HAMAP-Rule" id="MF_02033"/>
    </source>
</evidence>
<feature type="region of interest" description="Disordered" evidence="7">
    <location>
        <begin position="403"/>
        <end position="440"/>
    </location>
</feature>
<organism evidence="9 10">
    <name type="scientific">Nibrella viscosa</name>
    <dbReference type="NCBI Taxonomy" id="1084524"/>
    <lineage>
        <taxon>Bacteria</taxon>
        <taxon>Pseudomonadati</taxon>
        <taxon>Bacteroidota</taxon>
        <taxon>Cytophagia</taxon>
        <taxon>Cytophagales</taxon>
        <taxon>Spirosomataceae</taxon>
        <taxon>Nibrella</taxon>
    </lineage>
</organism>
<dbReference type="SUPFAM" id="SSF53067">
    <property type="entry name" value="Actin-like ATPase domain"/>
    <property type="match status" value="2"/>
</dbReference>
<accession>A0ABP8KIP6</accession>
<reference evidence="10" key="1">
    <citation type="journal article" date="2019" name="Int. J. Syst. Evol. Microbiol.">
        <title>The Global Catalogue of Microorganisms (GCM) 10K type strain sequencing project: providing services to taxonomists for standard genome sequencing and annotation.</title>
        <authorList>
            <consortium name="The Broad Institute Genomics Platform"/>
            <consortium name="The Broad Institute Genome Sequencing Center for Infectious Disease"/>
            <person name="Wu L."/>
            <person name="Ma J."/>
        </authorList>
    </citation>
    <scope>NUCLEOTIDE SEQUENCE [LARGE SCALE GENOMIC DNA]</scope>
    <source>
        <strain evidence="10">JCM 17925</strain>
    </source>
</reference>
<dbReference type="InterPro" id="IPR043129">
    <property type="entry name" value="ATPase_NBD"/>
</dbReference>
<comment type="function">
    <text evidence="5 6">Cell division protein that is involved in the assembly of the Z ring. May serve as a membrane anchor for the Z ring.</text>
</comment>
<dbReference type="PIRSF" id="PIRSF003101">
    <property type="entry name" value="FtsA"/>
    <property type="match status" value="1"/>
</dbReference>
<dbReference type="HAMAP" id="MF_02033">
    <property type="entry name" value="FtsA"/>
    <property type="match status" value="1"/>
</dbReference>
<evidence type="ECO:0000256" key="3">
    <source>
        <dbReference type="ARBA" id="ARBA00023136"/>
    </source>
</evidence>